<reference evidence="2 3" key="1">
    <citation type="submission" date="2017-09" db="EMBL/GenBank/DDBJ databases">
        <authorList>
            <person name="Ehlers B."/>
            <person name="Leendertz F.H."/>
        </authorList>
    </citation>
    <scope>NUCLEOTIDE SEQUENCE [LARGE SCALE GENOMIC DNA]</scope>
    <source>
        <strain evidence="2 3">CGMCC 4.6857</strain>
    </source>
</reference>
<dbReference type="Proteomes" id="UP000219612">
    <property type="component" value="Unassembled WGS sequence"/>
</dbReference>
<dbReference type="AlphaFoldDB" id="A0A285JR70"/>
<sequence>MIRREDLTGVHLTEVDAAACLRQLRAQVSARPERLEAVRPARRVHHSAAPLDDDRAGHDLYQMDPERFEDLVADLFRARGLQVVTTARSGDGGVDVEAQDPDPITGGLIVIQVKRYRATITPSVVRDLYGTVQHRGATKGILVTTSGFGPGSYEFAGGKPLTLISGAELADLLARHGISGHLG</sequence>
<name>A0A285JR70_9ACTN</name>
<accession>A0A285JR70</accession>
<keyword evidence="3" id="KW-1185">Reference proteome</keyword>
<feature type="domain" description="Restriction endonuclease type IV Mrr" evidence="1">
    <location>
        <begin position="61"/>
        <end position="173"/>
    </location>
</feature>
<gene>
    <name evidence="2" type="ORF">SAMN05421748_123117</name>
</gene>
<evidence type="ECO:0000313" key="3">
    <source>
        <dbReference type="Proteomes" id="UP000219612"/>
    </source>
</evidence>
<dbReference type="InterPro" id="IPR011335">
    <property type="entry name" value="Restrct_endonuc-II-like"/>
</dbReference>
<dbReference type="GO" id="GO:0009307">
    <property type="term" value="P:DNA restriction-modification system"/>
    <property type="evidence" value="ECO:0007669"/>
    <property type="project" value="InterPro"/>
</dbReference>
<dbReference type="InterPro" id="IPR052906">
    <property type="entry name" value="Type_IV_Methyl-Rstrct_Enzyme"/>
</dbReference>
<protein>
    <submittedName>
        <fullName evidence="2">Restriction system protein</fullName>
    </submittedName>
</protein>
<proteinExistence type="predicted"/>
<dbReference type="EMBL" id="OBDY01000023">
    <property type="protein sequence ID" value="SNY62277.1"/>
    <property type="molecule type" value="Genomic_DNA"/>
</dbReference>
<dbReference type="PANTHER" id="PTHR30015:SF7">
    <property type="entry name" value="TYPE IV METHYL-DIRECTED RESTRICTION ENZYME ECOKMRR"/>
    <property type="match status" value="1"/>
</dbReference>
<dbReference type="Pfam" id="PF04471">
    <property type="entry name" value="Mrr_cat"/>
    <property type="match status" value="1"/>
</dbReference>
<dbReference type="SUPFAM" id="SSF52980">
    <property type="entry name" value="Restriction endonuclease-like"/>
    <property type="match status" value="1"/>
</dbReference>
<organism evidence="2 3">
    <name type="scientific">Paractinoplanes atraurantiacus</name>
    <dbReference type="NCBI Taxonomy" id="1036182"/>
    <lineage>
        <taxon>Bacteria</taxon>
        <taxon>Bacillati</taxon>
        <taxon>Actinomycetota</taxon>
        <taxon>Actinomycetes</taxon>
        <taxon>Micromonosporales</taxon>
        <taxon>Micromonosporaceae</taxon>
        <taxon>Paractinoplanes</taxon>
    </lineage>
</organism>
<dbReference type="Gene3D" id="3.40.1350.10">
    <property type="match status" value="1"/>
</dbReference>
<dbReference type="GO" id="GO:0003677">
    <property type="term" value="F:DNA binding"/>
    <property type="evidence" value="ECO:0007669"/>
    <property type="project" value="InterPro"/>
</dbReference>
<dbReference type="RefSeq" id="WP_179855484.1">
    <property type="nucleotide sequence ID" value="NZ_OBDY01000023.1"/>
</dbReference>
<dbReference type="GO" id="GO:0015666">
    <property type="term" value="F:restriction endodeoxyribonuclease activity"/>
    <property type="evidence" value="ECO:0007669"/>
    <property type="project" value="TreeGrafter"/>
</dbReference>
<evidence type="ECO:0000259" key="1">
    <source>
        <dbReference type="Pfam" id="PF04471"/>
    </source>
</evidence>
<dbReference type="InterPro" id="IPR007560">
    <property type="entry name" value="Restrct_endonuc_IV_Mrr"/>
</dbReference>
<dbReference type="PANTHER" id="PTHR30015">
    <property type="entry name" value="MRR RESTRICTION SYSTEM PROTEIN"/>
    <property type="match status" value="1"/>
</dbReference>
<dbReference type="InterPro" id="IPR011856">
    <property type="entry name" value="tRNA_endonuc-like_dom_sf"/>
</dbReference>
<evidence type="ECO:0000313" key="2">
    <source>
        <dbReference type="EMBL" id="SNY62277.1"/>
    </source>
</evidence>